<dbReference type="RefSeq" id="WP_103964925.1">
    <property type="nucleotide sequence ID" value="NZ_FNVT01000052.1"/>
</dbReference>
<reference evidence="2 3" key="1">
    <citation type="submission" date="2016-10" db="EMBL/GenBank/DDBJ databases">
        <authorList>
            <person name="de Groot N.N."/>
        </authorList>
    </citation>
    <scope>NUCLEOTIDE SEQUENCE [LARGE SCALE GENOMIC DNA]</scope>
    <source>
        <strain evidence="2 3">CGMCC 4.7037</strain>
    </source>
</reference>
<dbReference type="OrthoDB" id="4828144at2"/>
<dbReference type="Pfam" id="PF08940">
    <property type="entry name" value="DUF1918"/>
    <property type="match status" value="1"/>
</dbReference>
<gene>
    <name evidence="2" type="ORF">SAMN05444920_1524</name>
</gene>
<organism evidence="2 3">
    <name type="scientific">Nonomuraea solani</name>
    <dbReference type="NCBI Taxonomy" id="1144553"/>
    <lineage>
        <taxon>Bacteria</taxon>
        <taxon>Bacillati</taxon>
        <taxon>Actinomycetota</taxon>
        <taxon>Actinomycetes</taxon>
        <taxon>Streptosporangiales</taxon>
        <taxon>Streptosporangiaceae</taxon>
        <taxon>Nonomuraea</taxon>
    </lineage>
</organism>
<dbReference type="Proteomes" id="UP000236732">
    <property type="component" value="Unassembled WGS sequence"/>
</dbReference>
<feature type="domain" description="DUF1918" evidence="1">
    <location>
        <begin position="1"/>
        <end position="58"/>
    </location>
</feature>
<dbReference type="Gene3D" id="2.30.30.440">
    <property type="entry name" value="Domain of unknown function DUF1918"/>
    <property type="match status" value="1"/>
</dbReference>
<protein>
    <recommendedName>
        <fullName evidence="1">DUF1918 domain-containing protein</fullName>
    </recommendedName>
</protein>
<dbReference type="InterPro" id="IPR015035">
    <property type="entry name" value="DUF1918"/>
</dbReference>
<proteinExistence type="predicted"/>
<sequence length="63" mass="7109">MKATVGDRLIVEGTYGGNPRRECFIVGVEHADGSPPYLVRWLDTERESLFFPGPDTRILESTR</sequence>
<evidence type="ECO:0000259" key="1">
    <source>
        <dbReference type="Pfam" id="PF08940"/>
    </source>
</evidence>
<dbReference type="AlphaFoldDB" id="A0A1H6F3P0"/>
<keyword evidence="3" id="KW-1185">Reference proteome</keyword>
<dbReference type="EMBL" id="FNVT01000052">
    <property type="protein sequence ID" value="SEH04001.1"/>
    <property type="molecule type" value="Genomic_DNA"/>
</dbReference>
<dbReference type="SUPFAM" id="SSF50118">
    <property type="entry name" value="Cell growth inhibitor/plasmid maintenance toxic component"/>
    <property type="match status" value="1"/>
</dbReference>
<name>A0A1H6F3P0_9ACTN</name>
<evidence type="ECO:0000313" key="2">
    <source>
        <dbReference type="EMBL" id="SEH04001.1"/>
    </source>
</evidence>
<evidence type="ECO:0000313" key="3">
    <source>
        <dbReference type="Proteomes" id="UP000236732"/>
    </source>
</evidence>
<accession>A0A1H6F3P0</accession>